<evidence type="ECO:0000259" key="6">
    <source>
        <dbReference type="Pfam" id="PF20465"/>
    </source>
</evidence>
<keyword evidence="11" id="KW-1185">Reference proteome</keyword>
<dbReference type="Gene3D" id="3.40.50.150">
    <property type="entry name" value="Vaccinia Virus protein VP39"/>
    <property type="match status" value="1"/>
</dbReference>
<feature type="domain" description="MmeI-like target recognition" evidence="7">
    <location>
        <begin position="611"/>
        <end position="813"/>
    </location>
</feature>
<organism evidence="10 11">
    <name type="scientific">Alteromonas macleodii</name>
    <name type="common">Pseudoalteromonas macleodii</name>
    <dbReference type="NCBI Taxonomy" id="28108"/>
    <lineage>
        <taxon>Bacteria</taxon>
        <taxon>Pseudomonadati</taxon>
        <taxon>Pseudomonadota</taxon>
        <taxon>Gammaproteobacteria</taxon>
        <taxon>Alteromonadales</taxon>
        <taxon>Alteromonadaceae</taxon>
        <taxon>Alteromonas/Salinimonas group</taxon>
        <taxon>Alteromonas</taxon>
    </lineage>
</organism>
<dbReference type="Pfam" id="PF20464">
    <property type="entry name" value="MmeI_N"/>
    <property type="match status" value="1"/>
</dbReference>
<dbReference type="SUPFAM" id="SSF53335">
    <property type="entry name" value="S-adenosyl-L-methionine-dependent methyltransferases"/>
    <property type="match status" value="1"/>
</dbReference>
<proteinExistence type="predicted"/>
<comment type="catalytic activity">
    <reaction evidence="4">
        <text>a 2'-deoxyadenosine in DNA + S-adenosyl-L-methionine = an N(6)-methyl-2'-deoxyadenosine in DNA + S-adenosyl-L-homocysteine + H(+)</text>
        <dbReference type="Rhea" id="RHEA:15197"/>
        <dbReference type="Rhea" id="RHEA-COMP:12418"/>
        <dbReference type="Rhea" id="RHEA-COMP:12419"/>
        <dbReference type="ChEBI" id="CHEBI:15378"/>
        <dbReference type="ChEBI" id="CHEBI:57856"/>
        <dbReference type="ChEBI" id="CHEBI:59789"/>
        <dbReference type="ChEBI" id="CHEBI:90615"/>
        <dbReference type="ChEBI" id="CHEBI:90616"/>
        <dbReference type="EC" id="2.1.1.72"/>
    </reaction>
</comment>
<dbReference type="InterPro" id="IPR046820">
    <property type="entry name" value="MmeI_TRD"/>
</dbReference>
<protein>
    <recommendedName>
        <fullName evidence="1">site-specific DNA-methyltransferase (adenine-specific)</fullName>
        <ecNumber evidence="1">2.1.1.72</ecNumber>
    </recommendedName>
</protein>
<dbReference type="InterPro" id="IPR046817">
    <property type="entry name" value="MmeI_N"/>
</dbReference>
<dbReference type="PANTHER" id="PTHR33841:SF1">
    <property type="entry name" value="DNA METHYLTRANSFERASE A"/>
    <property type="match status" value="1"/>
</dbReference>
<dbReference type="Proteomes" id="UP000095392">
    <property type="component" value="Unassembled WGS sequence"/>
</dbReference>
<dbReference type="GO" id="GO:0009007">
    <property type="term" value="F:site-specific DNA-methyltransferase (adenine-specific) activity"/>
    <property type="evidence" value="ECO:0007669"/>
    <property type="project" value="UniProtKB-EC"/>
</dbReference>
<accession>A0AB36FUL8</accession>
<dbReference type="InterPro" id="IPR050953">
    <property type="entry name" value="N4_N6_ade-DNA_methylase"/>
</dbReference>
<dbReference type="PANTHER" id="PTHR33841">
    <property type="entry name" value="DNA METHYLTRANSFERASE YEEA-RELATED"/>
    <property type="match status" value="1"/>
</dbReference>
<evidence type="ECO:0000256" key="3">
    <source>
        <dbReference type="ARBA" id="ARBA00022679"/>
    </source>
</evidence>
<gene>
    <name evidence="10" type="ORF">BFV95_3296</name>
</gene>
<evidence type="ECO:0000256" key="4">
    <source>
        <dbReference type="ARBA" id="ARBA00047942"/>
    </source>
</evidence>
<evidence type="ECO:0000256" key="1">
    <source>
        <dbReference type="ARBA" id="ARBA00011900"/>
    </source>
</evidence>
<feature type="domain" description="MmeI-like DNA-methyltransferase" evidence="9">
    <location>
        <begin position="330"/>
        <end position="593"/>
    </location>
</feature>
<evidence type="ECO:0000313" key="11">
    <source>
        <dbReference type="Proteomes" id="UP000095392"/>
    </source>
</evidence>
<keyword evidence="2 10" id="KW-0489">Methyltransferase</keyword>
<dbReference type="InterPro" id="IPR046819">
    <property type="entry name" value="MmeI_hel"/>
</dbReference>
<dbReference type="AlphaFoldDB" id="A0AB36FUL8"/>
<feature type="domain" description="MmeI-like C-terminal" evidence="8">
    <location>
        <begin position="815"/>
        <end position="892"/>
    </location>
</feature>
<dbReference type="REBASE" id="172396">
    <property type="entry name" value="AmaKCP01ORF3296P"/>
</dbReference>
<dbReference type="Pfam" id="PF20473">
    <property type="entry name" value="MmeI_Mtase"/>
    <property type="match status" value="1"/>
</dbReference>
<evidence type="ECO:0000259" key="7">
    <source>
        <dbReference type="Pfam" id="PF20466"/>
    </source>
</evidence>
<dbReference type="InterPro" id="IPR046818">
    <property type="entry name" value="MmeI_C"/>
</dbReference>
<dbReference type="InterPro" id="IPR029063">
    <property type="entry name" value="SAM-dependent_MTases_sf"/>
</dbReference>
<dbReference type="Pfam" id="PF20466">
    <property type="entry name" value="MmeI_TRD"/>
    <property type="match status" value="1"/>
</dbReference>
<dbReference type="EC" id="2.1.1.72" evidence="1"/>
<comment type="caution">
    <text evidence="10">The sequence shown here is derived from an EMBL/GenBank/DDBJ whole genome shotgun (WGS) entry which is preliminary data.</text>
</comment>
<evidence type="ECO:0000313" key="10">
    <source>
        <dbReference type="EMBL" id="OES29153.1"/>
    </source>
</evidence>
<name>A0AB36FUL8_ALTMA</name>
<sequence>MSAVKKLNIVDIENGLEELANRNLSPAEYGKELIALFSSSATLKRLGTSKANTSEFENGLLWREKIHYVPCALGQLNATIDAVKKSDKTLKAKVRLVVVNDGSHILVYDRKYDELTDCTIDKIKDEPQLFLPLAGQEGFRREVESEVDIKATGKLAKVYDALIERNPEWLEGDKRHALNHFMTQIIFCLFAEDTGIFPKDIFTKALKNRAGSDGEHATQVITEIFGVLDLDEPHRKDIAPWLAEFPYVNGGLFSGEALVPVFTSKAYRYLLETAALDWKHINPDILGSSIQAIVDPTMRGNLGMHYTSVPNILKTLEPLFLNELRDELLKARHSKKQINAFLERLSKIVVFDPACGSGNFLVIAYRELRKLELQALDALRDLEGGASLAFGFSSVISLSNFYGIEYADFAAETAKLALWIAEYQQNARFRAAFGTEIPALPLRDSGKILCANSLAVEWSEFCSPTDDKQVFLASNPPYLGSTWMDAEQKGDIARLFKPYSNNYKTLDYVCGWLIKGSEYCAQHGAFLAFVSTNSVVQGSHVPILWPILDTIGISIVFAHKSFKWKNNAANNAGVTCVILGLGKDSSKTKFLFDEFEGKACENINGYLLDALNIVIKKSGKPISKVPEMEYGNKPVDGGNLILSEAEKNQLVEKYPKSKEIIKKFIGSNELIKGTKRYCLWIDEAQLDFATSIPEVRCRIEACKEMRLNSRDSGARKLAQVPYQFREFREAKKDLFVVPSVSSENREYLPVDLRQNDTVISNLAFGIYDSDEWVLAIICSTLHSLWVRTVCGQLETRIRYSNTLGWNTFPFPSLNEEQLSQLNESARKILIVREKHFPKSIADLYDKESMPADLKSAHNANDLLLEKFYREEPFDTDEERLEHLFNRYVQMTQGRTK</sequence>
<feature type="domain" description="MmeI-like helicase spacer" evidence="6">
    <location>
        <begin position="176"/>
        <end position="253"/>
    </location>
</feature>
<evidence type="ECO:0000259" key="8">
    <source>
        <dbReference type="Pfam" id="PF20467"/>
    </source>
</evidence>
<evidence type="ECO:0000259" key="9">
    <source>
        <dbReference type="Pfam" id="PF20473"/>
    </source>
</evidence>
<dbReference type="RefSeq" id="WP_069944852.1">
    <property type="nucleotide sequence ID" value="NZ_MIPW01000018.1"/>
</dbReference>
<keyword evidence="3" id="KW-0808">Transferase</keyword>
<dbReference type="Pfam" id="PF20467">
    <property type="entry name" value="MmeI_C"/>
    <property type="match status" value="1"/>
</dbReference>
<feature type="domain" description="MmeI-like N-terminal" evidence="5">
    <location>
        <begin position="51"/>
        <end position="164"/>
    </location>
</feature>
<evidence type="ECO:0000256" key="2">
    <source>
        <dbReference type="ARBA" id="ARBA00022603"/>
    </source>
</evidence>
<dbReference type="EMBL" id="MIPY01000021">
    <property type="protein sequence ID" value="OES29153.1"/>
    <property type="molecule type" value="Genomic_DNA"/>
</dbReference>
<dbReference type="InterPro" id="IPR046816">
    <property type="entry name" value="MmeI_Mtase"/>
</dbReference>
<dbReference type="Pfam" id="PF20465">
    <property type="entry name" value="MmeI_hel"/>
    <property type="match status" value="1"/>
</dbReference>
<evidence type="ECO:0000259" key="5">
    <source>
        <dbReference type="Pfam" id="PF20464"/>
    </source>
</evidence>
<dbReference type="GO" id="GO:0032259">
    <property type="term" value="P:methylation"/>
    <property type="evidence" value="ECO:0007669"/>
    <property type="project" value="UniProtKB-KW"/>
</dbReference>
<reference evidence="10 11" key="1">
    <citation type="submission" date="2016-09" db="EMBL/GenBank/DDBJ databases">
        <title>Draft Genome Sequence of four Alteromonas macleodii strains isolated from copper coupons and grown long-term at elevated copper levels.</title>
        <authorList>
            <person name="Cusick K."/>
            <person name="Dale J."/>
            <person name="Little B."/>
            <person name="Biffinger J."/>
        </authorList>
    </citation>
    <scope>NUCLEOTIDE SEQUENCE [LARGE SCALE GENOMIC DNA]</scope>
    <source>
        <strain evidence="10 11">KCP01</strain>
    </source>
</reference>